<evidence type="ECO:0000256" key="1">
    <source>
        <dbReference type="SAM" id="MobiDB-lite"/>
    </source>
</evidence>
<accession>A0A9N7U1N9</accession>
<proteinExistence type="predicted"/>
<evidence type="ECO:0000313" key="3">
    <source>
        <dbReference type="Proteomes" id="UP001153269"/>
    </source>
</evidence>
<dbReference type="EMBL" id="CADEAL010000642">
    <property type="protein sequence ID" value="CAB1423234.1"/>
    <property type="molecule type" value="Genomic_DNA"/>
</dbReference>
<keyword evidence="3" id="KW-1185">Reference proteome</keyword>
<dbReference type="AlphaFoldDB" id="A0A9N7U1N9"/>
<gene>
    <name evidence="2" type="ORF">PLEPLA_LOCUS11152</name>
</gene>
<organism evidence="2 3">
    <name type="scientific">Pleuronectes platessa</name>
    <name type="common">European plaice</name>
    <dbReference type="NCBI Taxonomy" id="8262"/>
    <lineage>
        <taxon>Eukaryota</taxon>
        <taxon>Metazoa</taxon>
        <taxon>Chordata</taxon>
        <taxon>Craniata</taxon>
        <taxon>Vertebrata</taxon>
        <taxon>Euteleostomi</taxon>
        <taxon>Actinopterygii</taxon>
        <taxon>Neopterygii</taxon>
        <taxon>Teleostei</taxon>
        <taxon>Neoteleostei</taxon>
        <taxon>Acanthomorphata</taxon>
        <taxon>Carangaria</taxon>
        <taxon>Pleuronectiformes</taxon>
        <taxon>Pleuronectoidei</taxon>
        <taxon>Pleuronectidae</taxon>
        <taxon>Pleuronectes</taxon>
    </lineage>
</organism>
<sequence>MVPPPPLACQAVELSSSESTNGTPSWLETSSRCSFHEFYPSPPPSPEALKDKLLCTSGLRRSLLLQETARVHPSFWCSLFTAEVLHRAPSQGPGCHVVSLTHPAPTGGHLNPPPLPAPLRPPLFQRLPAAAPHCKEEETVSNKVETGVPLSPPHKAHWRVWERSLVLFPGGHLTKWSLEGRQMPLQRGGGGPTACPAGSSQFHFYPIPIPPPLSLPFPVAHVVGALPEPRALVEFPLRPEFNVFTGIRKEIFTQCWCEGVVTPGSDRRSGCGRRRSGRQISPRVEGGMAAAENKNEREEHSNKLHKEMEPGPGITSVKACIRSHERSREGSGEMCLQSPTFREEHRLHVHLAE</sequence>
<feature type="compositionally biased region" description="Basic and acidic residues" evidence="1">
    <location>
        <begin position="293"/>
        <end position="309"/>
    </location>
</feature>
<evidence type="ECO:0000313" key="2">
    <source>
        <dbReference type="EMBL" id="CAB1423234.1"/>
    </source>
</evidence>
<dbReference type="Proteomes" id="UP001153269">
    <property type="component" value="Unassembled WGS sequence"/>
</dbReference>
<comment type="caution">
    <text evidence="2">The sequence shown here is derived from an EMBL/GenBank/DDBJ whole genome shotgun (WGS) entry which is preliminary data.</text>
</comment>
<name>A0A9N7U1N9_PLEPL</name>
<reference evidence="2" key="1">
    <citation type="submission" date="2020-03" db="EMBL/GenBank/DDBJ databases">
        <authorList>
            <person name="Weist P."/>
        </authorList>
    </citation>
    <scope>NUCLEOTIDE SEQUENCE</scope>
</reference>
<feature type="region of interest" description="Disordered" evidence="1">
    <location>
        <begin position="267"/>
        <end position="314"/>
    </location>
</feature>
<protein>
    <submittedName>
        <fullName evidence="2">Uncharacterized protein</fullName>
    </submittedName>
</protein>